<evidence type="ECO:0000256" key="1">
    <source>
        <dbReference type="ARBA" id="ARBA00022898"/>
    </source>
</evidence>
<dbReference type="InterPro" id="IPR000192">
    <property type="entry name" value="Aminotrans_V_dom"/>
</dbReference>
<dbReference type="PANTHER" id="PTHR43586">
    <property type="entry name" value="CYSTEINE DESULFURASE"/>
    <property type="match status" value="1"/>
</dbReference>
<dbReference type="SUPFAM" id="SSF53383">
    <property type="entry name" value="PLP-dependent transferases"/>
    <property type="match status" value="1"/>
</dbReference>
<dbReference type="RefSeq" id="WP_407030549.1">
    <property type="nucleotide sequence ID" value="NZ_JAQGEF010000005.1"/>
</dbReference>
<accession>A0ABT4UHE1</accession>
<proteinExistence type="predicted"/>
<keyword evidence="1" id="KW-0663">Pyridoxal phosphate</keyword>
<gene>
    <name evidence="3" type="ORF">O3P16_05340</name>
</gene>
<feature type="domain" description="Aminotransferase class V" evidence="2">
    <location>
        <begin position="57"/>
        <end position="373"/>
    </location>
</feature>
<dbReference type="Gene3D" id="3.90.1150.10">
    <property type="entry name" value="Aspartate Aminotransferase, domain 1"/>
    <property type="match status" value="1"/>
</dbReference>
<evidence type="ECO:0000313" key="4">
    <source>
        <dbReference type="Proteomes" id="UP001210231"/>
    </source>
</evidence>
<keyword evidence="4" id="KW-1185">Reference proteome</keyword>
<dbReference type="GO" id="GO:0008483">
    <property type="term" value="F:transaminase activity"/>
    <property type="evidence" value="ECO:0007669"/>
    <property type="project" value="UniProtKB-KW"/>
</dbReference>
<evidence type="ECO:0000259" key="2">
    <source>
        <dbReference type="Pfam" id="PF00266"/>
    </source>
</evidence>
<protein>
    <submittedName>
        <fullName evidence="3">Aminotransferase class V-fold PLP-dependent enzyme</fullName>
    </submittedName>
</protein>
<dbReference type="InterPro" id="IPR015422">
    <property type="entry name" value="PyrdxlP-dep_Trfase_small"/>
</dbReference>
<dbReference type="PANTHER" id="PTHR43586:SF15">
    <property type="entry name" value="BLR3095 PROTEIN"/>
    <property type="match status" value="1"/>
</dbReference>
<dbReference type="EMBL" id="JAQGEF010000005">
    <property type="protein sequence ID" value="MDA3614221.1"/>
    <property type="molecule type" value="Genomic_DNA"/>
</dbReference>
<keyword evidence="3" id="KW-0808">Transferase</keyword>
<comment type="caution">
    <text evidence="3">The sequence shown here is derived from an EMBL/GenBank/DDBJ whole genome shotgun (WGS) entry which is preliminary data.</text>
</comment>
<name>A0ABT4UHE1_9BACT</name>
<keyword evidence="3" id="KW-0032">Aminotransferase</keyword>
<dbReference type="InterPro" id="IPR015424">
    <property type="entry name" value="PyrdxlP-dep_Trfase"/>
</dbReference>
<organism evidence="3 4">
    <name type="scientific">Polluticaenibacter yanchengensis</name>
    <dbReference type="NCBI Taxonomy" id="3014562"/>
    <lineage>
        <taxon>Bacteria</taxon>
        <taxon>Pseudomonadati</taxon>
        <taxon>Bacteroidota</taxon>
        <taxon>Chitinophagia</taxon>
        <taxon>Chitinophagales</taxon>
        <taxon>Chitinophagaceae</taxon>
        <taxon>Polluticaenibacter</taxon>
    </lineage>
</organism>
<sequence length="385" mass="42995">MICQKALFSLPENSHYLNGGYKAPLLKASEAAAIQALIRDRNPANIAPADYFNEVLEVKTIFSGLVNARPSQIAIIPSTTYGFSSALKNIRAKQNGNAIVVHNEFPSGYFSIETWCRQNNNALNIVKPADEHHIGASWNRALLEAINSDTSVVLISSIHWMNGLRFDLEAIGKKCRDVGAFFIVDGTQSVGVIEMDIKRFNINVLVCAGYKWLLGPYSLALAYFDDHFNDGSPLEESWINRSNAANFSTLTNYESNYFPDAGRYSVGETSNFILMPMLLTALKQVSEWQPENIESYAKKLIQPLLATLKRFDIPFIEPPYQSYHLFAFRLPASVNIETFKTALAANNISVSVRGEFIRVSVNVYNDKNDIEQLIKVTDLLFSAVS</sequence>
<dbReference type="Proteomes" id="UP001210231">
    <property type="component" value="Unassembled WGS sequence"/>
</dbReference>
<reference evidence="3 4" key="1">
    <citation type="submission" date="2022-12" db="EMBL/GenBank/DDBJ databases">
        <title>Chitinophagaceae gen. sp. nov., a new member of the family Chitinophagaceae, isolated from soil in a chemical factory.</title>
        <authorList>
            <person name="Ke Z."/>
        </authorList>
    </citation>
    <scope>NUCLEOTIDE SEQUENCE [LARGE SCALE GENOMIC DNA]</scope>
    <source>
        <strain evidence="3 4">LY-5</strain>
    </source>
</reference>
<dbReference type="InterPro" id="IPR015421">
    <property type="entry name" value="PyrdxlP-dep_Trfase_major"/>
</dbReference>
<dbReference type="Gene3D" id="3.40.640.10">
    <property type="entry name" value="Type I PLP-dependent aspartate aminotransferase-like (Major domain)"/>
    <property type="match status" value="1"/>
</dbReference>
<dbReference type="Pfam" id="PF00266">
    <property type="entry name" value="Aminotran_5"/>
    <property type="match status" value="1"/>
</dbReference>
<evidence type="ECO:0000313" key="3">
    <source>
        <dbReference type="EMBL" id="MDA3614221.1"/>
    </source>
</evidence>